<dbReference type="InterPro" id="IPR036045">
    <property type="entry name" value="Sec1-like_sf"/>
</dbReference>
<organism evidence="2">
    <name type="scientific">Trypanosoma vivax (strain Y486)</name>
    <dbReference type="NCBI Taxonomy" id="1055687"/>
    <lineage>
        <taxon>Eukaryota</taxon>
        <taxon>Discoba</taxon>
        <taxon>Euglenozoa</taxon>
        <taxon>Kinetoplastea</taxon>
        <taxon>Metakinetoplastina</taxon>
        <taxon>Trypanosomatida</taxon>
        <taxon>Trypanosomatidae</taxon>
        <taxon>Trypanosoma</taxon>
        <taxon>Duttonella</taxon>
    </lineage>
</organism>
<sequence length="588" mass="65166">MSAAATNFFSIVSDYVDNILPPDNTMKVLMVDADTLNIISMACSHTFLLSRGVFLVALLGKQCQRRRMKNLRCIAFVRPQAANIEKLCEELCDSKYASYSVFFIGAVDVDLLRLLANADVNGLVNQVCEVFCDFLALNTNAFVSAVSTPNALIPTLMSPTATRTIAEGIASMFVAQRRRPLIRYDQNSIFCQRLAMDLSEILGKNPELYDYKSKDSMLLLLDRNSDALTPLVIPWTYQAMLHEHIGIHNNRLRLQEVNNQQPQEGEVEEYVFSQNDDPFFAANMFANWGDLCNNVKEYVDKCKSTLNIDRSTATMEEIKDFMQRLPQAKSLTGSVAKHATVVSQLSSHISNRNLLDTSLLEQHMIASPNQADHWNRIQELANNQHVDGSGGNGTASTSDLLRLCLIYHLRYEKPQQPSRVAELLNSIGAGYESYLRKLQQYCKGRNVEEFFGETGVMASIVKNFAGVGNIYTQHEPVLKRTLLHLFSGRLSAAQYPYLTAEMPGSPRGHNVSQQLPPQLASFKPKDVTVFMCGGFTYEEAALANAINTGTAYTGSTASNFPQGGVHVAIGGTGILNSQSFLSLLSTHP</sequence>
<dbReference type="Gene3D" id="3.40.50.1910">
    <property type="match status" value="1"/>
</dbReference>
<dbReference type="InterPro" id="IPR001619">
    <property type="entry name" value="Sec1-like"/>
</dbReference>
<dbReference type="Gene3D" id="3.40.50.2060">
    <property type="match status" value="1"/>
</dbReference>
<evidence type="ECO:0000256" key="1">
    <source>
        <dbReference type="ARBA" id="ARBA00009884"/>
    </source>
</evidence>
<dbReference type="Pfam" id="PF00995">
    <property type="entry name" value="Sec1"/>
    <property type="match status" value="1"/>
</dbReference>
<name>G0U6X2_TRYVY</name>
<dbReference type="Gene3D" id="1.25.40.60">
    <property type="match status" value="1"/>
</dbReference>
<dbReference type="GO" id="GO:0016192">
    <property type="term" value="P:vesicle-mediated transport"/>
    <property type="evidence" value="ECO:0007669"/>
    <property type="project" value="InterPro"/>
</dbReference>
<dbReference type="InterPro" id="IPR027482">
    <property type="entry name" value="Sec1-like_dom2"/>
</dbReference>
<dbReference type="PIRSF" id="PIRSF005715">
    <property type="entry name" value="VPS45_Sec1"/>
    <property type="match status" value="1"/>
</dbReference>
<dbReference type="InterPro" id="IPR043127">
    <property type="entry name" value="Sec-1-like_dom3a"/>
</dbReference>
<comment type="similarity">
    <text evidence="1">Belongs to the STXBP/unc-18/SEC1 family.</text>
</comment>
<dbReference type="SUPFAM" id="SSF56815">
    <property type="entry name" value="Sec1/munc18-like (SM) proteins"/>
    <property type="match status" value="1"/>
</dbReference>
<dbReference type="EMBL" id="HE573026">
    <property type="protein sequence ID" value="CCC51628.1"/>
    <property type="molecule type" value="Genomic_DNA"/>
</dbReference>
<protein>
    <submittedName>
        <fullName evidence="2">Putative vacuolar protein sorting-associated protein 45-like protein</fullName>
    </submittedName>
</protein>
<evidence type="ECO:0000313" key="2">
    <source>
        <dbReference type="EMBL" id="CCC51628.1"/>
    </source>
</evidence>
<gene>
    <name evidence="2" type="ORF">TVY486_1006750</name>
</gene>
<dbReference type="AlphaFoldDB" id="G0U6X2"/>
<proteinExistence type="inferred from homology"/>
<accession>G0U6X2</accession>
<reference evidence="2" key="1">
    <citation type="journal article" date="2012" name="Proc. Natl. Acad. Sci. U.S.A.">
        <title>Antigenic diversity is generated by distinct evolutionary mechanisms in African trypanosome species.</title>
        <authorList>
            <person name="Jackson A.P."/>
            <person name="Berry A."/>
            <person name="Aslett M."/>
            <person name="Allison H.C."/>
            <person name="Burton P."/>
            <person name="Vavrova-Anderson J."/>
            <person name="Brown R."/>
            <person name="Browne H."/>
            <person name="Corton N."/>
            <person name="Hauser H."/>
            <person name="Gamble J."/>
            <person name="Gilderthorp R."/>
            <person name="Marcello L."/>
            <person name="McQuillan J."/>
            <person name="Otto T.D."/>
            <person name="Quail M.A."/>
            <person name="Sanders M.J."/>
            <person name="van Tonder A."/>
            <person name="Ginger M.L."/>
            <person name="Field M.C."/>
            <person name="Barry J.D."/>
            <person name="Hertz-Fowler C."/>
            <person name="Berriman M."/>
        </authorList>
    </citation>
    <scope>NUCLEOTIDE SEQUENCE</scope>
    <source>
        <strain evidence="2">Y486</strain>
    </source>
</reference>
<dbReference type="InterPro" id="IPR043154">
    <property type="entry name" value="Sec-1-like_dom1"/>
</dbReference>
<dbReference type="VEuPathDB" id="TriTrypDB:TvY486_1006750"/>
<dbReference type="Gene3D" id="3.90.830.10">
    <property type="entry name" value="Syntaxin Binding Protein 1, Chain A, domain 2"/>
    <property type="match status" value="1"/>
</dbReference>
<dbReference type="PANTHER" id="PTHR11679">
    <property type="entry name" value="VESICLE PROTEIN SORTING-ASSOCIATED"/>
    <property type="match status" value="1"/>
</dbReference>